<dbReference type="RefSeq" id="WP_232572577.1">
    <property type="nucleotide sequence ID" value="NZ_CP089466.1"/>
</dbReference>
<accession>A0ABD5NB29</accession>
<dbReference type="AlphaFoldDB" id="A0ABD5NB29"/>
<protein>
    <submittedName>
        <fullName evidence="1">Uncharacterized protein</fullName>
    </submittedName>
</protein>
<dbReference type="GeneID" id="69117799"/>
<keyword evidence="2" id="KW-1185">Reference proteome</keyword>
<sequence length="197" mass="20512">MPGEGDEDESDSSSSFTAAVIGGGAGFAIGGPAGAAAGAAIASWLDSQQEAAEDGLSEHHSALLRAAQATNEIADERGGKSASLYLAHIDGDEYGVDAEDGNTRNVLSAIDGDPDLIYSDVGGPTGSMIVEVETAEALTTQKSHVLEQLEDYRLSGYQTVLAMPAGQKEVAEEFVEENDVRDPIYVVEARAIGEFLY</sequence>
<evidence type="ECO:0000313" key="2">
    <source>
        <dbReference type="Proteomes" id="UP001595660"/>
    </source>
</evidence>
<dbReference type="Proteomes" id="UP001595660">
    <property type="component" value="Unassembled WGS sequence"/>
</dbReference>
<evidence type="ECO:0000313" key="1">
    <source>
        <dbReference type="EMBL" id="MFC3476292.1"/>
    </source>
</evidence>
<reference evidence="1 2" key="1">
    <citation type="journal article" date="2019" name="Int. J. Syst. Evol. Microbiol.">
        <title>The Global Catalogue of Microorganisms (GCM) 10K type strain sequencing project: providing services to taxonomists for standard genome sequencing and annotation.</title>
        <authorList>
            <consortium name="The Broad Institute Genomics Platform"/>
            <consortium name="The Broad Institute Genome Sequencing Center for Infectious Disease"/>
            <person name="Wu L."/>
            <person name="Ma J."/>
        </authorList>
    </citation>
    <scope>NUCLEOTIDE SEQUENCE [LARGE SCALE GENOMIC DNA]</scope>
    <source>
        <strain evidence="1 2">CGMCC 1.12562</strain>
    </source>
</reference>
<gene>
    <name evidence="1" type="ORF">ACFOKC_00995</name>
</gene>
<proteinExistence type="predicted"/>
<comment type="caution">
    <text evidence="1">The sequence shown here is derived from an EMBL/GenBank/DDBJ whole genome shotgun (WGS) entry which is preliminary data.</text>
</comment>
<dbReference type="EMBL" id="JBHRWN010000002">
    <property type="protein sequence ID" value="MFC3476292.1"/>
    <property type="molecule type" value="Genomic_DNA"/>
</dbReference>
<organism evidence="1 2">
    <name type="scientific">Halobacterium litoreum</name>
    <dbReference type="NCBI Taxonomy" id="2039234"/>
    <lineage>
        <taxon>Archaea</taxon>
        <taxon>Methanobacteriati</taxon>
        <taxon>Methanobacteriota</taxon>
        <taxon>Stenosarchaea group</taxon>
        <taxon>Halobacteria</taxon>
        <taxon>Halobacteriales</taxon>
        <taxon>Halobacteriaceae</taxon>
        <taxon>Halobacterium</taxon>
    </lineage>
</organism>
<name>A0ABD5NB29_9EURY</name>